<evidence type="ECO:0000313" key="10">
    <source>
        <dbReference type="EMBL" id="WCO66887.1"/>
    </source>
</evidence>
<protein>
    <recommendedName>
        <fullName evidence="1">non-specific serine/threonine protein kinase</fullName>
        <ecNumber evidence="1">2.7.11.1</ecNumber>
    </recommendedName>
</protein>
<feature type="transmembrane region" description="Helical" evidence="8">
    <location>
        <begin position="410"/>
        <end position="426"/>
    </location>
</feature>
<evidence type="ECO:0000256" key="8">
    <source>
        <dbReference type="SAM" id="Phobius"/>
    </source>
</evidence>
<evidence type="ECO:0000259" key="9">
    <source>
        <dbReference type="PROSITE" id="PS50011"/>
    </source>
</evidence>
<evidence type="ECO:0000256" key="1">
    <source>
        <dbReference type="ARBA" id="ARBA00012513"/>
    </source>
</evidence>
<evidence type="ECO:0000256" key="3">
    <source>
        <dbReference type="ARBA" id="ARBA00022679"/>
    </source>
</evidence>
<dbReference type="Pfam" id="PF00069">
    <property type="entry name" value="Pkinase"/>
    <property type="match status" value="1"/>
</dbReference>
<sequence>MTEVPPGGSPVDALRPGSRVREWRIERFLARGAFGQVFAATRDSWQDEPSRALKVFDPILSGAARSALVGEFDLLRSIRHPHLLAGEDAFDIDEGPLAGCVVFVLERAEVDLATVLAREGPLPAGQVADVGAQLAEGLAALHEVGHLHGDVKPANALRADGLWKLGDFGVSAALDGSYARPIGATLDYRPPEVAAGEGRVHRSADIWALGTTLWVVASGQHPFVGADATVRHAAVLRGDRNPAPDVALALRDLIDRRLLVADPHRRATAAEAAEELRALARVVAAPGDGPEAAPAPPSPAPLGAAPVPGTTRPAPAGGASSPGWARPDAATVGDRTAVAPAPATTPAPPPDPPHDVVAAPAAGAEPAPAPVAPGRVAAAVAGGAVAGAVAAEVASLVATVTPGGLAARRIVHLVLTTALLGAAALLGRRVAAAPGVRIVAAAVAVAVAALVTAYLFLGP</sequence>
<evidence type="ECO:0000256" key="5">
    <source>
        <dbReference type="ARBA" id="ARBA00022777"/>
    </source>
</evidence>
<dbReference type="SUPFAM" id="SSF56112">
    <property type="entry name" value="Protein kinase-like (PK-like)"/>
    <property type="match status" value="1"/>
</dbReference>
<dbReference type="InterPro" id="IPR011009">
    <property type="entry name" value="Kinase-like_dom_sf"/>
</dbReference>
<evidence type="ECO:0000256" key="2">
    <source>
        <dbReference type="ARBA" id="ARBA00022527"/>
    </source>
</evidence>
<dbReference type="PANTHER" id="PTHR43289">
    <property type="entry name" value="MITOGEN-ACTIVATED PROTEIN KINASE KINASE KINASE 20-RELATED"/>
    <property type="match status" value="1"/>
</dbReference>
<dbReference type="Gene3D" id="1.10.510.10">
    <property type="entry name" value="Transferase(Phosphotransferase) domain 1"/>
    <property type="match status" value="1"/>
</dbReference>
<keyword evidence="6" id="KW-0067">ATP-binding</keyword>
<dbReference type="PROSITE" id="PS50011">
    <property type="entry name" value="PROTEIN_KINASE_DOM"/>
    <property type="match status" value="1"/>
</dbReference>
<proteinExistence type="predicted"/>
<keyword evidence="8" id="KW-0812">Transmembrane</keyword>
<keyword evidence="8" id="KW-0472">Membrane</keyword>
<dbReference type="InterPro" id="IPR000719">
    <property type="entry name" value="Prot_kinase_dom"/>
</dbReference>
<keyword evidence="8" id="KW-1133">Transmembrane helix</keyword>
<dbReference type="PANTHER" id="PTHR43289:SF6">
    <property type="entry name" value="SERINE_THREONINE-PROTEIN KINASE NEKL-3"/>
    <property type="match status" value="1"/>
</dbReference>
<dbReference type="EMBL" id="CP116942">
    <property type="protein sequence ID" value="WCO66887.1"/>
    <property type="molecule type" value="Genomic_DNA"/>
</dbReference>
<dbReference type="EC" id="2.7.11.1" evidence="1"/>
<dbReference type="GO" id="GO:0004674">
    <property type="term" value="F:protein serine/threonine kinase activity"/>
    <property type="evidence" value="ECO:0007669"/>
    <property type="project" value="UniProtKB-KW"/>
</dbReference>
<feature type="compositionally biased region" description="Low complexity" evidence="7">
    <location>
        <begin position="301"/>
        <end position="323"/>
    </location>
</feature>
<keyword evidence="4" id="KW-0547">Nucleotide-binding</keyword>
<evidence type="ECO:0000256" key="4">
    <source>
        <dbReference type="ARBA" id="ARBA00022741"/>
    </source>
</evidence>
<accession>A0AAE9YDM8</accession>
<keyword evidence="11" id="KW-1185">Reference proteome</keyword>
<dbReference type="KEGG" id="ima:PO878_20555"/>
<reference evidence="10" key="1">
    <citation type="submission" date="2023-01" db="EMBL/GenBank/DDBJ databases">
        <title>The diversity of Class Acidimicrobiia in South China Sea sediment environments and the proposal of Iamia marina sp. nov., a novel species of the genus Iamia.</title>
        <authorList>
            <person name="He Y."/>
            <person name="Tian X."/>
        </authorList>
    </citation>
    <scope>NUCLEOTIDE SEQUENCE</scope>
    <source>
        <strain evidence="10">DSM 19957</strain>
    </source>
</reference>
<keyword evidence="5 10" id="KW-0418">Kinase</keyword>
<name>A0AAE9YDM8_9ACTN</name>
<evidence type="ECO:0000256" key="6">
    <source>
        <dbReference type="ARBA" id="ARBA00022840"/>
    </source>
</evidence>
<gene>
    <name evidence="10" type="ORF">PO878_20555</name>
</gene>
<feature type="compositionally biased region" description="Low complexity" evidence="7">
    <location>
        <begin position="355"/>
        <end position="365"/>
    </location>
</feature>
<dbReference type="RefSeq" id="WP_272736409.1">
    <property type="nucleotide sequence ID" value="NZ_CP116942.1"/>
</dbReference>
<dbReference type="GO" id="GO:0005524">
    <property type="term" value="F:ATP binding"/>
    <property type="evidence" value="ECO:0007669"/>
    <property type="project" value="UniProtKB-KW"/>
</dbReference>
<dbReference type="AlphaFoldDB" id="A0AAE9YDM8"/>
<dbReference type="SMART" id="SM00220">
    <property type="entry name" value="S_TKc"/>
    <property type="match status" value="1"/>
</dbReference>
<feature type="region of interest" description="Disordered" evidence="7">
    <location>
        <begin position="287"/>
        <end position="365"/>
    </location>
</feature>
<evidence type="ECO:0000256" key="7">
    <source>
        <dbReference type="SAM" id="MobiDB-lite"/>
    </source>
</evidence>
<dbReference type="Proteomes" id="UP001216390">
    <property type="component" value="Chromosome"/>
</dbReference>
<dbReference type="CDD" id="cd14014">
    <property type="entry name" value="STKc_PknB_like"/>
    <property type="match status" value="1"/>
</dbReference>
<feature type="domain" description="Protein kinase" evidence="9">
    <location>
        <begin position="23"/>
        <end position="279"/>
    </location>
</feature>
<organism evidence="10 11">
    <name type="scientific">Iamia majanohamensis</name>
    <dbReference type="NCBI Taxonomy" id="467976"/>
    <lineage>
        <taxon>Bacteria</taxon>
        <taxon>Bacillati</taxon>
        <taxon>Actinomycetota</taxon>
        <taxon>Acidimicrobiia</taxon>
        <taxon>Acidimicrobiales</taxon>
        <taxon>Iamiaceae</taxon>
        <taxon>Iamia</taxon>
    </lineage>
</organism>
<keyword evidence="2" id="KW-0723">Serine/threonine-protein kinase</keyword>
<feature type="transmembrane region" description="Helical" evidence="8">
    <location>
        <begin position="438"/>
        <end position="457"/>
    </location>
</feature>
<keyword evidence="3" id="KW-0808">Transferase</keyword>
<evidence type="ECO:0000313" key="11">
    <source>
        <dbReference type="Proteomes" id="UP001216390"/>
    </source>
</evidence>